<evidence type="ECO:0000313" key="3">
    <source>
        <dbReference type="EMBL" id="KKM22160.1"/>
    </source>
</evidence>
<evidence type="ECO:0000256" key="1">
    <source>
        <dbReference type="SAM" id="Coils"/>
    </source>
</evidence>
<evidence type="ECO:0000256" key="2">
    <source>
        <dbReference type="SAM" id="MobiDB-lite"/>
    </source>
</evidence>
<feature type="compositionally biased region" description="Low complexity" evidence="2">
    <location>
        <begin position="243"/>
        <end position="258"/>
    </location>
</feature>
<accession>A0A0F9L367</accession>
<name>A0A0F9L367_9ZZZZ</name>
<protein>
    <submittedName>
        <fullName evidence="3">Uncharacterized protein</fullName>
    </submittedName>
</protein>
<dbReference type="AlphaFoldDB" id="A0A0F9L367"/>
<feature type="compositionally biased region" description="Pro residues" evidence="2">
    <location>
        <begin position="259"/>
        <end position="270"/>
    </location>
</feature>
<gene>
    <name evidence="3" type="ORF">LCGC14_1628170</name>
</gene>
<keyword evidence="1" id="KW-0175">Coiled coil</keyword>
<feature type="region of interest" description="Disordered" evidence="2">
    <location>
        <begin position="205"/>
        <end position="288"/>
    </location>
</feature>
<dbReference type="EMBL" id="LAZR01013396">
    <property type="protein sequence ID" value="KKM22160.1"/>
    <property type="molecule type" value="Genomic_DNA"/>
</dbReference>
<feature type="region of interest" description="Disordered" evidence="2">
    <location>
        <begin position="89"/>
        <end position="126"/>
    </location>
</feature>
<comment type="caution">
    <text evidence="3">The sequence shown here is derived from an EMBL/GenBank/DDBJ whole genome shotgun (WGS) entry which is preliminary data.</text>
</comment>
<sequence length="318" mass="34403">MGDANVETVRPEFERPEPTKVQMLGGGTMMMQERAPYETESGIIIDPSAARREQNLGTVLAAQTKRGITGPEPTGKEKAKQVEIEARARLMGGRKTPEMLTEDVAHERRMTAARRTTGGEGPPKSVTLIEKQIDDTRRNMDLAYSMNPVPEPGRGGEVDPVQQAAYDEGTRRQEQLQARMDSLTTERDRIVRDYQVEEGVVPRVLRGPSEIEPPTRLPVAAPIYAQPPRTTERPDLFTGIQRAVAGAGPPGAAAQAPGASPPAAPAPVTPTGPEDIPRAATPGESPSDDILIKLLERFGEDEAGMLAELKRLGYSTTD</sequence>
<organism evidence="3">
    <name type="scientific">marine sediment metagenome</name>
    <dbReference type="NCBI Taxonomy" id="412755"/>
    <lineage>
        <taxon>unclassified sequences</taxon>
        <taxon>metagenomes</taxon>
        <taxon>ecological metagenomes</taxon>
    </lineage>
</organism>
<proteinExistence type="predicted"/>
<reference evidence="3" key="1">
    <citation type="journal article" date="2015" name="Nature">
        <title>Complex archaea that bridge the gap between prokaryotes and eukaryotes.</title>
        <authorList>
            <person name="Spang A."/>
            <person name="Saw J.H."/>
            <person name="Jorgensen S.L."/>
            <person name="Zaremba-Niedzwiedzka K."/>
            <person name="Martijn J."/>
            <person name="Lind A.E."/>
            <person name="van Eijk R."/>
            <person name="Schleper C."/>
            <person name="Guy L."/>
            <person name="Ettema T.J."/>
        </authorList>
    </citation>
    <scope>NUCLEOTIDE SEQUENCE</scope>
</reference>
<feature type="coiled-coil region" evidence="1">
    <location>
        <begin position="166"/>
        <end position="193"/>
    </location>
</feature>